<name>S2ZW53_9CORY</name>
<dbReference type="RefSeq" id="WP_016458638.1">
    <property type="nucleotide sequence ID" value="NZ_KE150447.1"/>
</dbReference>
<organism evidence="1 2">
    <name type="scientific">Corynebacterium pyruviciproducens ATCC BAA-1742</name>
    <dbReference type="NCBI Taxonomy" id="1125779"/>
    <lineage>
        <taxon>Bacteria</taxon>
        <taxon>Bacillati</taxon>
        <taxon>Actinomycetota</taxon>
        <taxon>Actinomycetes</taxon>
        <taxon>Mycobacteriales</taxon>
        <taxon>Corynebacteriaceae</taxon>
        <taxon>Corynebacterium</taxon>
    </lineage>
</organism>
<dbReference type="Gene3D" id="3.30.420.40">
    <property type="match status" value="1"/>
</dbReference>
<dbReference type="PATRIC" id="fig|1125779.3.peg.1845"/>
<accession>S2ZW53</accession>
<dbReference type="Proteomes" id="UP000014408">
    <property type="component" value="Unassembled WGS sequence"/>
</dbReference>
<dbReference type="EMBL" id="ATBY01000016">
    <property type="protein sequence ID" value="EPD68254.1"/>
    <property type="molecule type" value="Genomic_DNA"/>
</dbReference>
<dbReference type="eggNOG" id="COG1070">
    <property type="taxonomic scope" value="Bacteria"/>
</dbReference>
<gene>
    <name evidence="1" type="ORF">HMPREF1219_01900</name>
</gene>
<proteinExistence type="predicted"/>
<comment type="caution">
    <text evidence="1">The sequence shown here is derived from an EMBL/GenBank/DDBJ whole genome shotgun (WGS) entry which is preliminary data.</text>
</comment>
<dbReference type="STRING" id="1125779.HMPREF1219_01900"/>
<dbReference type="AlphaFoldDB" id="S2ZW53"/>
<protein>
    <submittedName>
        <fullName evidence="1">Uncharacterized protein</fullName>
    </submittedName>
</protein>
<evidence type="ECO:0000313" key="2">
    <source>
        <dbReference type="Proteomes" id="UP000014408"/>
    </source>
</evidence>
<evidence type="ECO:0000313" key="1">
    <source>
        <dbReference type="EMBL" id="EPD68254.1"/>
    </source>
</evidence>
<dbReference type="HOGENOM" id="CLU_2933589_0_0_11"/>
<sequence>MPEPGEYVAMGAARQAACVLSGQALPPAWATAGTPRHYTAEPDHDTVAHYEELRDLTEGW</sequence>
<keyword evidence="2" id="KW-1185">Reference proteome</keyword>
<reference evidence="1 2" key="1">
    <citation type="submission" date="2013-05" db="EMBL/GenBank/DDBJ databases">
        <title>The Genome Sequence of Corynebacterium pyruviciproducens 1773O (ATCC BAA-1742).</title>
        <authorList>
            <consortium name="The Broad Institute Genomics Platform"/>
            <person name="Earl A."/>
            <person name="Ward D."/>
            <person name="Feldgarden M."/>
            <person name="Gevers D."/>
            <person name="Tong J."/>
            <person name="Walker B."/>
            <person name="Young S."/>
            <person name="Zeng Q."/>
            <person name="Gargeya S."/>
            <person name="Fitzgerald M."/>
            <person name="Haas B."/>
            <person name="Abouelleil A."/>
            <person name="Allen A.W."/>
            <person name="Alvarado L."/>
            <person name="Arachchi H.M."/>
            <person name="Berlin A.M."/>
            <person name="Chapman S.B."/>
            <person name="Gainer-Dewar J."/>
            <person name="Goldberg J."/>
            <person name="Griggs A."/>
            <person name="Gujja S."/>
            <person name="Hansen M."/>
            <person name="Howarth C."/>
            <person name="Imamovic A."/>
            <person name="Ireland A."/>
            <person name="Larimer J."/>
            <person name="McCowan C."/>
            <person name="Murphy C."/>
            <person name="Pearson M."/>
            <person name="Poon T.W."/>
            <person name="Priest M."/>
            <person name="Roberts A."/>
            <person name="Saif S."/>
            <person name="Shea T."/>
            <person name="Sisk P."/>
            <person name="Sykes S."/>
            <person name="Wortman J."/>
            <person name="Nusbaum C."/>
            <person name="Birren B."/>
        </authorList>
    </citation>
    <scope>NUCLEOTIDE SEQUENCE [LARGE SCALE GENOMIC DNA]</scope>
    <source>
        <strain evidence="1 2">ATCC BAA-1742</strain>
    </source>
</reference>